<sequence length="501" mass="55236">MPSSSTQAACSSSSSFSDYAEAFAQYVRRLVQTLRPVVEAAARSAAGYCARLLIGQVLRSAENTARTILRKLARRPIQNEEIAVSSPQGAAVLSNPKCRDSPVQLLEEIARGCGHSDASSLALKLCFDFMFTCGLIGIDEVKSIMTMPNLWQICTPRPEITDWERGDRIGKGSFGSVYKGYSKEHKLFFAAKGVPLDDHGHICHLENEIAILKGLHHDNIIQFYGTERVRAPLNVNESQVSDYTRQILQGLRYLHSSKVVHGDLKCANILVTESGRVKLADFGLSRSMEDHSQSLKLGLGSSYWMAPEVANPKRVGYGFPSDIWSLGCTVTELSTRKYPQYNARNAVSLDRAIRGGKGPIVPDYLSDTLKDFINQCLQPDPKQRPTAAELLAHPFDFINQCLQPDPNQRPTAADLLAHPFILIHLIPTHQNPRNSSLNSPKLPSIGFSILGVSVGVEERIDIAESTIGNELLEQEGDGMVVEPHDGMEFESEDAAKIFFDE</sequence>
<dbReference type="Pfam" id="PF00069">
    <property type="entry name" value="Pkinase"/>
    <property type="match status" value="2"/>
</dbReference>
<keyword evidence="7 10" id="KW-0067">ATP-binding</keyword>
<dbReference type="EC" id="2.7.11.25" evidence="2"/>
<evidence type="ECO:0000256" key="3">
    <source>
        <dbReference type="ARBA" id="ARBA00022527"/>
    </source>
</evidence>
<comment type="catalytic activity">
    <reaction evidence="9">
        <text>L-seryl-[protein] + ATP = O-phospho-L-seryl-[protein] + ADP + H(+)</text>
        <dbReference type="Rhea" id="RHEA:17989"/>
        <dbReference type="Rhea" id="RHEA-COMP:9863"/>
        <dbReference type="Rhea" id="RHEA-COMP:11604"/>
        <dbReference type="ChEBI" id="CHEBI:15378"/>
        <dbReference type="ChEBI" id="CHEBI:29999"/>
        <dbReference type="ChEBI" id="CHEBI:30616"/>
        <dbReference type="ChEBI" id="CHEBI:83421"/>
        <dbReference type="ChEBI" id="CHEBI:456216"/>
        <dbReference type="EC" id="2.7.11.25"/>
    </reaction>
</comment>
<proteinExistence type="inferred from homology"/>
<dbReference type="CDD" id="cd06606">
    <property type="entry name" value="STKc_MAPKKK"/>
    <property type="match status" value="1"/>
</dbReference>
<evidence type="ECO:0000256" key="7">
    <source>
        <dbReference type="ARBA" id="ARBA00022840"/>
    </source>
</evidence>
<evidence type="ECO:0000256" key="8">
    <source>
        <dbReference type="ARBA" id="ARBA00047559"/>
    </source>
</evidence>
<evidence type="ECO:0000256" key="9">
    <source>
        <dbReference type="ARBA" id="ARBA00048329"/>
    </source>
</evidence>
<evidence type="ECO:0000256" key="6">
    <source>
        <dbReference type="ARBA" id="ARBA00022777"/>
    </source>
</evidence>
<feature type="domain" description="Protein kinase" evidence="11">
    <location>
        <begin position="163"/>
        <end position="396"/>
    </location>
</feature>
<reference evidence="12" key="1">
    <citation type="submission" date="2019-03" db="EMBL/GenBank/DDBJ databases">
        <authorList>
            <person name="Mank J."/>
            <person name="Almeida P."/>
        </authorList>
    </citation>
    <scope>NUCLEOTIDE SEQUENCE</scope>
    <source>
        <strain evidence="12">78183</strain>
    </source>
</reference>
<keyword evidence="6" id="KW-0418">Kinase</keyword>
<gene>
    <name evidence="12" type="ORF">SVIM_LOCUS365053</name>
</gene>
<dbReference type="PANTHER" id="PTHR48016">
    <property type="entry name" value="MAP KINASE KINASE KINASE SSK2-RELATED-RELATED"/>
    <property type="match status" value="1"/>
</dbReference>
<dbReference type="PANTHER" id="PTHR48016:SF29">
    <property type="entry name" value="MITOGEN-ACTIVATED PROTEIN KINASE KINASE KINASE 1-RELATED"/>
    <property type="match status" value="1"/>
</dbReference>
<evidence type="ECO:0000313" key="12">
    <source>
        <dbReference type="EMBL" id="VFU52865.1"/>
    </source>
</evidence>
<dbReference type="InterPro" id="IPR000719">
    <property type="entry name" value="Prot_kinase_dom"/>
</dbReference>
<dbReference type="PROSITE" id="PS00107">
    <property type="entry name" value="PROTEIN_KINASE_ATP"/>
    <property type="match status" value="1"/>
</dbReference>
<dbReference type="PROSITE" id="PS50011">
    <property type="entry name" value="PROTEIN_KINASE_DOM"/>
    <property type="match status" value="1"/>
</dbReference>
<evidence type="ECO:0000259" key="11">
    <source>
        <dbReference type="PROSITE" id="PS50011"/>
    </source>
</evidence>
<dbReference type="EMBL" id="CAADRP010001807">
    <property type="protein sequence ID" value="VFU52865.1"/>
    <property type="molecule type" value="Genomic_DNA"/>
</dbReference>
<comment type="similarity">
    <text evidence="1">Belongs to the protein kinase superfamily. STE Ser/Thr protein kinase family. MAP kinase kinase kinase subfamily.</text>
</comment>
<protein>
    <recommendedName>
        <fullName evidence="2">mitogen-activated protein kinase kinase kinase</fullName>
        <ecNumber evidence="2">2.7.11.25</ecNumber>
    </recommendedName>
</protein>
<dbReference type="InterPro" id="IPR017441">
    <property type="entry name" value="Protein_kinase_ATP_BS"/>
</dbReference>
<dbReference type="GO" id="GO:0005524">
    <property type="term" value="F:ATP binding"/>
    <property type="evidence" value="ECO:0007669"/>
    <property type="project" value="UniProtKB-UniRule"/>
</dbReference>
<name>A0A6N2MX91_SALVM</name>
<dbReference type="InterPro" id="IPR011009">
    <property type="entry name" value="Kinase-like_dom_sf"/>
</dbReference>
<feature type="binding site" evidence="10">
    <location>
        <position position="192"/>
    </location>
    <ligand>
        <name>ATP</name>
        <dbReference type="ChEBI" id="CHEBI:30616"/>
    </ligand>
</feature>
<comment type="catalytic activity">
    <reaction evidence="8">
        <text>L-threonyl-[protein] + ATP = O-phospho-L-threonyl-[protein] + ADP + H(+)</text>
        <dbReference type="Rhea" id="RHEA:46608"/>
        <dbReference type="Rhea" id="RHEA-COMP:11060"/>
        <dbReference type="Rhea" id="RHEA-COMP:11605"/>
        <dbReference type="ChEBI" id="CHEBI:15378"/>
        <dbReference type="ChEBI" id="CHEBI:30013"/>
        <dbReference type="ChEBI" id="CHEBI:30616"/>
        <dbReference type="ChEBI" id="CHEBI:61977"/>
        <dbReference type="ChEBI" id="CHEBI:456216"/>
        <dbReference type="EC" id="2.7.11.25"/>
    </reaction>
</comment>
<evidence type="ECO:0000256" key="4">
    <source>
        <dbReference type="ARBA" id="ARBA00022679"/>
    </source>
</evidence>
<dbReference type="SUPFAM" id="SSF56112">
    <property type="entry name" value="Protein kinase-like (PK-like)"/>
    <property type="match status" value="2"/>
</dbReference>
<dbReference type="Gene3D" id="1.10.510.10">
    <property type="entry name" value="Transferase(Phosphotransferase) domain 1"/>
    <property type="match status" value="2"/>
</dbReference>
<evidence type="ECO:0000256" key="10">
    <source>
        <dbReference type="PROSITE-ProRule" id="PRU10141"/>
    </source>
</evidence>
<dbReference type="SMART" id="SM00220">
    <property type="entry name" value="S_TKc"/>
    <property type="match status" value="1"/>
</dbReference>
<dbReference type="AlphaFoldDB" id="A0A6N2MX91"/>
<evidence type="ECO:0000256" key="1">
    <source>
        <dbReference type="ARBA" id="ARBA00006529"/>
    </source>
</evidence>
<dbReference type="GO" id="GO:0005737">
    <property type="term" value="C:cytoplasm"/>
    <property type="evidence" value="ECO:0007669"/>
    <property type="project" value="TreeGrafter"/>
</dbReference>
<evidence type="ECO:0000256" key="2">
    <source>
        <dbReference type="ARBA" id="ARBA00012406"/>
    </source>
</evidence>
<dbReference type="Gene3D" id="3.30.200.20">
    <property type="entry name" value="Phosphorylase Kinase, domain 1"/>
    <property type="match status" value="1"/>
</dbReference>
<dbReference type="InterPro" id="IPR008271">
    <property type="entry name" value="Ser/Thr_kinase_AS"/>
</dbReference>
<dbReference type="PROSITE" id="PS00108">
    <property type="entry name" value="PROTEIN_KINASE_ST"/>
    <property type="match status" value="1"/>
</dbReference>
<evidence type="ECO:0000256" key="5">
    <source>
        <dbReference type="ARBA" id="ARBA00022741"/>
    </source>
</evidence>
<accession>A0A6N2MX91</accession>
<keyword evidence="5 10" id="KW-0547">Nucleotide-binding</keyword>
<dbReference type="GO" id="GO:0004709">
    <property type="term" value="F:MAP kinase kinase kinase activity"/>
    <property type="evidence" value="ECO:0007669"/>
    <property type="project" value="UniProtKB-EC"/>
</dbReference>
<dbReference type="InterPro" id="IPR050538">
    <property type="entry name" value="MAP_kinase_kinase_kinase"/>
</dbReference>
<keyword evidence="3" id="KW-0723">Serine/threonine-protein kinase</keyword>
<organism evidence="12">
    <name type="scientific">Salix viminalis</name>
    <name type="common">Common osier</name>
    <name type="synonym">Basket willow</name>
    <dbReference type="NCBI Taxonomy" id="40686"/>
    <lineage>
        <taxon>Eukaryota</taxon>
        <taxon>Viridiplantae</taxon>
        <taxon>Streptophyta</taxon>
        <taxon>Embryophyta</taxon>
        <taxon>Tracheophyta</taxon>
        <taxon>Spermatophyta</taxon>
        <taxon>Magnoliopsida</taxon>
        <taxon>eudicotyledons</taxon>
        <taxon>Gunneridae</taxon>
        <taxon>Pentapetalae</taxon>
        <taxon>rosids</taxon>
        <taxon>fabids</taxon>
        <taxon>Malpighiales</taxon>
        <taxon>Salicaceae</taxon>
        <taxon>Saliceae</taxon>
        <taxon>Salix</taxon>
    </lineage>
</organism>
<keyword evidence="4" id="KW-0808">Transferase</keyword>